<reference evidence="1" key="1">
    <citation type="submission" date="2020-11" db="EMBL/GenBank/DDBJ databases">
        <authorList>
            <consortium name="DOE Joint Genome Institute"/>
            <person name="Ahrendt S."/>
            <person name="Riley R."/>
            <person name="Andreopoulos W."/>
            <person name="Labutti K."/>
            <person name="Pangilinan J."/>
            <person name="Ruiz-Duenas F.J."/>
            <person name="Barrasa J.M."/>
            <person name="Sanchez-Garcia M."/>
            <person name="Camarero S."/>
            <person name="Miyauchi S."/>
            <person name="Serrano A."/>
            <person name="Linde D."/>
            <person name="Babiker R."/>
            <person name="Drula E."/>
            <person name="Ayuso-Fernandez I."/>
            <person name="Pacheco R."/>
            <person name="Padilla G."/>
            <person name="Ferreira P."/>
            <person name="Barriuso J."/>
            <person name="Kellner H."/>
            <person name="Castanera R."/>
            <person name="Alfaro M."/>
            <person name="Ramirez L."/>
            <person name="Pisabarro A.G."/>
            <person name="Kuo A."/>
            <person name="Tritt A."/>
            <person name="Lipzen A."/>
            <person name="He G."/>
            <person name="Yan M."/>
            <person name="Ng V."/>
            <person name="Cullen D."/>
            <person name="Martin F."/>
            <person name="Rosso M.-N."/>
            <person name="Henrissat B."/>
            <person name="Hibbett D."/>
            <person name="Martinez A.T."/>
            <person name="Grigoriev I.V."/>
        </authorList>
    </citation>
    <scope>NUCLEOTIDE SEQUENCE</scope>
    <source>
        <strain evidence="1">CIRM-BRFM 674</strain>
    </source>
</reference>
<comment type="caution">
    <text evidence="1">The sequence shown here is derived from an EMBL/GenBank/DDBJ whole genome shotgun (WGS) entry which is preliminary data.</text>
</comment>
<sequence length="150" mass="16840">MCIAQTLCAFYITFPLLRGCSERLAYGAGDFVWRGDGEGLATLAIPCSSGLLLTLKLEYHTLWVLDNSLSEQTNLIQACNSDHHYNNQRQYQFNTTPLVHDSQSTRYFLATSNPRALLHDPVKDPSTLAYTHCGDAKGVFMRARPSLYFT</sequence>
<proteinExistence type="predicted"/>
<keyword evidence="2" id="KW-1185">Reference proteome</keyword>
<gene>
    <name evidence="1" type="ORF">BDN70DRAFT_900917</name>
</gene>
<dbReference type="Proteomes" id="UP000807469">
    <property type="component" value="Unassembled WGS sequence"/>
</dbReference>
<dbReference type="EMBL" id="MU155596">
    <property type="protein sequence ID" value="KAF9471963.1"/>
    <property type="molecule type" value="Genomic_DNA"/>
</dbReference>
<evidence type="ECO:0000313" key="1">
    <source>
        <dbReference type="EMBL" id="KAF9471963.1"/>
    </source>
</evidence>
<name>A0A9P5YLF2_9AGAR</name>
<evidence type="ECO:0000313" key="2">
    <source>
        <dbReference type="Proteomes" id="UP000807469"/>
    </source>
</evidence>
<organism evidence="1 2">
    <name type="scientific">Pholiota conissans</name>
    <dbReference type="NCBI Taxonomy" id="109636"/>
    <lineage>
        <taxon>Eukaryota</taxon>
        <taxon>Fungi</taxon>
        <taxon>Dikarya</taxon>
        <taxon>Basidiomycota</taxon>
        <taxon>Agaricomycotina</taxon>
        <taxon>Agaricomycetes</taxon>
        <taxon>Agaricomycetidae</taxon>
        <taxon>Agaricales</taxon>
        <taxon>Agaricineae</taxon>
        <taxon>Strophariaceae</taxon>
        <taxon>Pholiota</taxon>
    </lineage>
</organism>
<protein>
    <submittedName>
        <fullName evidence="1">Uncharacterized protein</fullName>
    </submittedName>
</protein>
<accession>A0A9P5YLF2</accession>
<dbReference type="AlphaFoldDB" id="A0A9P5YLF2"/>